<comment type="caution">
    <text evidence="1">The sequence shown here is derived from an EMBL/GenBank/DDBJ whole genome shotgun (WGS) entry which is preliminary data.</text>
</comment>
<dbReference type="AlphaFoldDB" id="A0AA37F646"/>
<proteinExistence type="predicted"/>
<organism evidence="1 2">
    <name type="scientific">Planomonospora parontospora</name>
    <dbReference type="NCBI Taxonomy" id="58119"/>
    <lineage>
        <taxon>Bacteria</taxon>
        <taxon>Bacillati</taxon>
        <taxon>Actinomycetota</taxon>
        <taxon>Actinomycetes</taxon>
        <taxon>Streptosporangiales</taxon>
        <taxon>Streptosporangiaceae</taxon>
        <taxon>Planomonospora</taxon>
    </lineage>
</organism>
<dbReference type="Gene3D" id="3.30.720.120">
    <property type="match status" value="1"/>
</dbReference>
<protein>
    <submittedName>
        <fullName evidence="1">Uncharacterized protein</fullName>
    </submittedName>
</protein>
<gene>
    <name evidence="1" type="ORF">GCM10010126_43110</name>
</gene>
<evidence type="ECO:0000313" key="2">
    <source>
        <dbReference type="Proteomes" id="UP000627984"/>
    </source>
</evidence>
<sequence>MPTEAAVLDHDRLFRAARGTAGLFPAIAAEHFQLICTTRLLGFETTFEADWYVSLWRPGDSGYELALLDPAHPTVPEGYGVPVRGLLL</sequence>
<accession>A0AA37F646</accession>
<reference evidence="1" key="2">
    <citation type="submission" date="2022-09" db="EMBL/GenBank/DDBJ databases">
        <authorList>
            <person name="Sun Q."/>
            <person name="Ohkuma M."/>
        </authorList>
    </citation>
    <scope>NUCLEOTIDE SEQUENCE</scope>
    <source>
        <strain evidence="1">JCM 3093</strain>
    </source>
</reference>
<dbReference type="RefSeq" id="WP_373868870.1">
    <property type="nucleotide sequence ID" value="NZ_BMQD01000013.1"/>
</dbReference>
<dbReference type="EMBL" id="BMQD01000013">
    <property type="protein sequence ID" value="GGK79082.1"/>
    <property type="molecule type" value="Genomic_DNA"/>
</dbReference>
<reference evidence="1" key="1">
    <citation type="journal article" date="2014" name="Int. J. Syst. Evol. Microbiol.">
        <title>Complete genome sequence of Corynebacterium casei LMG S-19264T (=DSM 44701T), isolated from a smear-ripened cheese.</title>
        <authorList>
            <consortium name="US DOE Joint Genome Institute (JGI-PGF)"/>
            <person name="Walter F."/>
            <person name="Albersmeier A."/>
            <person name="Kalinowski J."/>
            <person name="Ruckert C."/>
        </authorList>
    </citation>
    <scope>NUCLEOTIDE SEQUENCE</scope>
    <source>
        <strain evidence="1">JCM 3093</strain>
    </source>
</reference>
<dbReference type="Proteomes" id="UP000627984">
    <property type="component" value="Unassembled WGS sequence"/>
</dbReference>
<evidence type="ECO:0000313" key="1">
    <source>
        <dbReference type="EMBL" id="GGK79082.1"/>
    </source>
</evidence>
<name>A0AA37F646_9ACTN</name>